<evidence type="ECO:0000256" key="5">
    <source>
        <dbReference type="ARBA" id="ARBA00022692"/>
    </source>
</evidence>
<feature type="transmembrane region" description="Helical" evidence="10">
    <location>
        <begin position="277"/>
        <end position="294"/>
    </location>
</feature>
<accession>A0A523RP33</accession>
<evidence type="ECO:0000256" key="10">
    <source>
        <dbReference type="SAM" id="Phobius"/>
    </source>
</evidence>
<feature type="transmembrane region" description="Helical" evidence="10">
    <location>
        <begin position="138"/>
        <end position="157"/>
    </location>
</feature>
<dbReference type="InterPro" id="IPR052157">
    <property type="entry name" value="BCAA_transport_permease"/>
</dbReference>
<organism evidence="11 12">
    <name type="scientific">Aerophobetes bacterium</name>
    <dbReference type="NCBI Taxonomy" id="2030807"/>
    <lineage>
        <taxon>Bacteria</taxon>
        <taxon>Candidatus Aerophobota</taxon>
    </lineage>
</organism>
<evidence type="ECO:0000313" key="12">
    <source>
        <dbReference type="Proteomes" id="UP000316360"/>
    </source>
</evidence>
<dbReference type="GO" id="GO:0042941">
    <property type="term" value="P:D-alanine transmembrane transport"/>
    <property type="evidence" value="ECO:0007669"/>
    <property type="project" value="TreeGrafter"/>
</dbReference>
<proteinExistence type="inferred from homology"/>
<dbReference type="GO" id="GO:0015188">
    <property type="term" value="F:L-isoleucine transmembrane transporter activity"/>
    <property type="evidence" value="ECO:0007669"/>
    <property type="project" value="TreeGrafter"/>
</dbReference>
<evidence type="ECO:0000256" key="2">
    <source>
        <dbReference type="ARBA" id="ARBA00022448"/>
    </source>
</evidence>
<keyword evidence="6" id="KW-0029">Amino-acid transport</keyword>
<keyword evidence="8 10" id="KW-0472">Membrane</keyword>
<evidence type="ECO:0000256" key="3">
    <source>
        <dbReference type="ARBA" id="ARBA00022475"/>
    </source>
</evidence>
<dbReference type="GO" id="GO:0015192">
    <property type="term" value="F:L-phenylalanine transmembrane transporter activity"/>
    <property type="evidence" value="ECO:0007669"/>
    <property type="project" value="TreeGrafter"/>
</dbReference>
<gene>
    <name evidence="11" type="ORF">E3J84_07380</name>
</gene>
<dbReference type="GO" id="GO:0005886">
    <property type="term" value="C:plasma membrane"/>
    <property type="evidence" value="ECO:0007669"/>
    <property type="project" value="UniProtKB-SubCell"/>
</dbReference>
<dbReference type="EMBL" id="SOKJ01000420">
    <property type="protein sequence ID" value="TET07530.1"/>
    <property type="molecule type" value="Genomic_DNA"/>
</dbReference>
<keyword evidence="2" id="KW-0813">Transport</keyword>
<comment type="similarity">
    <text evidence="9">Belongs to the binding-protein-dependent transport system permease family. LivHM subfamily.</text>
</comment>
<protein>
    <submittedName>
        <fullName evidence="11">Branched-chain amino acid ABC transporter permease</fullName>
    </submittedName>
</protein>
<feature type="transmembrane region" description="Helical" evidence="10">
    <location>
        <begin position="51"/>
        <end position="76"/>
    </location>
</feature>
<reference evidence="11 12" key="1">
    <citation type="submission" date="2019-03" db="EMBL/GenBank/DDBJ databases">
        <title>Metabolic potential of uncultured bacteria and archaea associated with petroleum seepage in deep-sea sediments.</title>
        <authorList>
            <person name="Dong X."/>
            <person name="Hubert C."/>
        </authorList>
    </citation>
    <scope>NUCLEOTIDE SEQUENCE [LARGE SCALE GENOMIC DNA]</scope>
    <source>
        <strain evidence="11">E44_bin7</strain>
    </source>
</reference>
<dbReference type="GO" id="GO:0015808">
    <property type="term" value="P:L-alanine transport"/>
    <property type="evidence" value="ECO:0007669"/>
    <property type="project" value="TreeGrafter"/>
</dbReference>
<dbReference type="CDD" id="cd06582">
    <property type="entry name" value="TM_PBP1_LivH_like"/>
    <property type="match status" value="1"/>
</dbReference>
<keyword evidence="4" id="KW-0997">Cell inner membrane</keyword>
<dbReference type="GO" id="GO:0005304">
    <property type="term" value="F:L-valine transmembrane transporter activity"/>
    <property type="evidence" value="ECO:0007669"/>
    <property type="project" value="TreeGrafter"/>
</dbReference>
<comment type="subcellular location">
    <subcellularLocation>
        <location evidence="1">Cell membrane</location>
        <topology evidence="1">Multi-pass membrane protein</topology>
    </subcellularLocation>
</comment>
<evidence type="ECO:0000256" key="4">
    <source>
        <dbReference type="ARBA" id="ARBA00022519"/>
    </source>
</evidence>
<dbReference type="PANTHER" id="PTHR11795:SF371">
    <property type="entry name" value="HIGH-AFFINITY BRANCHED-CHAIN AMINO ACID TRANSPORT SYSTEM PERMEASE PROTEIN LIVH"/>
    <property type="match status" value="1"/>
</dbReference>
<dbReference type="GO" id="GO:1903806">
    <property type="term" value="P:L-isoleucine import across plasma membrane"/>
    <property type="evidence" value="ECO:0007669"/>
    <property type="project" value="TreeGrafter"/>
</dbReference>
<sequence length="306" mass="32957">MPIVQILANSLIRAVELGLLAIGLTMVYDLLKFANFSHTEFAILGSYLAFLFNVTLGLNIFLSAIGAAILTGFIGISLDRAIFERLRGVGSVTLMVTSFGLAIVLRNIVRAIWGADIKGYAIGLQRPVKFLGARMTPIQMWIIAIAALFMVAFHLLLHKTKLGKSMRATSDNPSLAEASGIDTVKVIRWVWFISTSFAAVGGILIGLETQLHPQMGFVLLLPVFCATILGGIGNPYGAVVGALALGLVENFGLYFNFGNIINLGGVFNLVGEIYVPTSYKPVISFAILIIILLIRPSGIMGRKREG</sequence>
<dbReference type="PANTHER" id="PTHR11795">
    <property type="entry name" value="BRANCHED-CHAIN AMINO ACID TRANSPORT SYSTEM PERMEASE PROTEIN LIVH"/>
    <property type="match status" value="1"/>
</dbReference>
<evidence type="ECO:0000256" key="1">
    <source>
        <dbReference type="ARBA" id="ARBA00004651"/>
    </source>
</evidence>
<dbReference type="Pfam" id="PF02653">
    <property type="entry name" value="BPD_transp_2"/>
    <property type="match status" value="1"/>
</dbReference>
<evidence type="ECO:0000256" key="9">
    <source>
        <dbReference type="ARBA" id="ARBA00037998"/>
    </source>
</evidence>
<name>A0A523RP33_UNCAE</name>
<dbReference type="AlphaFoldDB" id="A0A523RP33"/>
<comment type="caution">
    <text evidence="11">The sequence shown here is derived from an EMBL/GenBank/DDBJ whole genome shotgun (WGS) entry which is preliminary data.</text>
</comment>
<evidence type="ECO:0000313" key="11">
    <source>
        <dbReference type="EMBL" id="TET07530.1"/>
    </source>
</evidence>
<feature type="transmembrane region" description="Helical" evidence="10">
    <location>
        <begin position="189"/>
        <end position="207"/>
    </location>
</feature>
<keyword evidence="7 10" id="KW-1133">Transmembrane helix</keyword>
<evidence type="ECO:0000256" key="6">
    <source>
        <dbReference type="ARBA" id="ARBA00022970"/>
    </source>
</evidence>
<dbReference type="GO" id="GO:0015190">
    <property type="term" value="F:L-leucine transmembrane transporter activity"/>
    <property type="evidence" value="ECO:0007669"/>
    <property type="project" value="TreeGrafter"/>
</dbReference>
<dbReference type="Proteomes" id="UP000316360">
    <property type="component" value="Unassembled WGS sequence"/>
</dbReference>
<evidence type="ECO:0000256" key="8">
    <source>
        <dbReference type="ARBA" id="ARBA00023136"/>
    </source>
</evidence>
<evidence type="ECO:0000256" key="7">
    <source>
        <dbReference type="ARBA" id="ARBA00022989"/>
    </source>
</evidence>
<feature type="transmembrane region" description="Helical" evidence="10">
    <location>
        <begin position="88"/>
        <end position="109"/>
    </location>
</feature>
<keyword evidence="3" id="KW-1003">Cell membrane</keyword>
<dbReference type="InterPro" id="IPR001851">
    <property type="entry name" value="ABC_transp_permease"/>
</dbReference>
<feature type="transmembrane region" description="Helical" evidence="10">
    <location>
        <begin position="12"/>
        <end position="31"/>
    </location>
</feature>
<keyword evidence="5 10" id="KW-0812">Transmembrane</keyword>